<accession>A0ACB8AW40</accession>
<dbReference type="Proteomes" id="UP000790709">
    <property type="component" value="Unassembled WGS sequence"/>
</dbReference>
<name>A0ACB8AW40_9AGAM</name>
<evidence type="ECO:0000313" key="1">
    <source>
        <dbReference type="EMBL" id="KAH7917766.1"/>
    </source>
</evidence>
<keyword evidence="2" id="KW-1185">Reference proteome</keyword>
<protein>
    <submittedName>
        <fullName evidence="1">Uncharacterized protein</fullName>
    </submittedName>
</protein>
<comment type="caution">
    <text evidence="1">The sequence shown here is derived from an EMBL/GenBank/DDBJ whole genome shotgun (WGS) entry which is preliminary data.</text>
</comment>
<reference evidence="1" key="1">
    <citation type="journal article" date="2021" name="New Phytol.">
        <title>Evolutionary innovations through gain and loss of genes in the ectomycorrhizal Boletales.</title>
        <authorList>
            <person name="Wu G."/>
            <person name="Miyauchi S."/>
            <person name="Morin E."/>
            <person name="Kuo A."/>
            <person name="Drula E."/>
            <person name="Varga T."/>
            <person name="Kohler A."/>
            <person name="Feng B."/>
            <person name="Cao Y."/>
            <person name="Lipzen A."/>
            <person name="Daum C."/>
            <person name="Hundley H."/>
            <person name="Pangilinan J."/>
            <person name="Johnson J."/>
            <person name="Barry K."/>
            <person name="LaButti K."/>
            <person name="Ng V."/>
            <person name="Ahrendt S."/>
            <person name="Min B."/>
            <person name="Choi I.G."/>
            <person name="Park H."/>
            <person name="Plett J.M."/>
            <person name="Magnuson J."/>
            <person name="Spatafora J.W."/>
            <person name="Nagy L.G."/>
            <person name="Henrissat B."/>
            <person name="Grigoriev I.V."/>
            <person name="Yang Z.L."/>
            <person name="Xu J."/>
            <person name="Martin F.M."/>
        </authorList>
    </citation>
    <scope>NUCLEOTIDE SEQUENCE</scope>
    <source>
        <strain evidence="1">KUC20120723A-06</strain>
    </source>
</reference>
<sequence>QVPYVKASRLALHPRCHYPVFSRLRSSADPFTPLTGFLGGSKCIHPTNNQTTQPISVHRSHQDRQRDKDTSGAPEGASRQEPKRVFYVNAGICTLWVGPGHLLNDQVQSFGSSVAHPLVVTVIPVECQRHRVRCKALYDLSQQQLPIGWAIAVVKVTYIHVNLAPFDASHDLFTAAASTVPSGFELYVDSHDDPGASPNAHGGAILLHPAQAWDDRRKGFKGFSAPR</sequence>
<evidence type="ECO:0000313" key="2">
    <source>
        <dbReference type="Proteomes" id="UP000790709"/>
    </source>
</evidence>
<proteinExistence type="predicted"/>
<dbReference type="EMBL" id="MU266943">
    <property type="protein sequence ID" value="KAH7917766.1"/>
    <property type="molecule type" value="Genomic_DNA"/>
</dbReference>
<gene>
    <name evidence="1" type="ORF">BV22DRAFT_1052212</name>
</gene>
<feature type="non-terminal residue" evidence="1">
    <location>
        <position position="1"/>
    </location>
</feature>
<organism evidence="1 2">
    <name type="scientific">Leucogyrophana mollusca</name>
    <dbReference type="NCBI Taxonomy" id="85980"/>
    <lineage>
        <taxon>Eukaryota</taxon>
        <taxon>Fungi</taxon>
        <taxon>Dikarya</taxon>
        <taxon>Basidiomycota</taxon>
        <taxon>Agaricomycotina</taxon>
        <taxon>Agaricomycetes</taxon>
        <taxon>Agaricomycetidae</taxon>
        <taxon>Boletales</taxon>
        <taxon>Boletales incertae sedis</taxon>
        <taxon>Leucogyrophana</taxon>
    </lineage>
</organism>